<dbReference type="KEGG" id="sna:Snas_0155"/>
<dbReference type="AlphaFoldDB" id="D3Q1M7"/>
<keyword evidence="1" id="KW-0812">Transmembrane</keyword>
<proteinExistence type="predicted"/>
<keyword evidence="3" id="KW-1185">Reference proteome</keyword>
<dbReference type="eggNOG" id="ENOG5034A2X">
    <property type="taxonomic scope" value="Bacteria"/>
</dbReference>
<dbReference type="RefSeq" id="WP_013015446.1">
    <property type="nucleotide sequence ID" value="NC_013947.1"/>
</dbReference>
<feature type="transmembrane region" description="Helical" evidence="1">
    <location>
        <begin position="62"/>
        <end position="80"/>
    </location>
</feature>
<evidence type="ECO:0000256" key="1">
    <source>
        <dbReference type="SAM" id="Phobius"/>
    </source>
</evidence>
<dbReference type="Proteomes" id="UP000000844">
    <property type="component" value="Chromosome"/>
</dbReference>
<evidence type="ECO:0000313" key="2">
    <source>
        <dbReference type="EMBL" id="ADD39875.1"/>
    </source>
</evidence>
<evidence type="ECO:0000313" key="3">
    <source>
        <dbReference type="Proteomes" id="UP000000844"/>
    </source>
</evidence>
<sequence length="214" mass="23315">MPRNASAGWTVMRQRPPRRALTRLSGFVLMGALATCITWLIFITEPAQLSSGASNPAAKMPTFMAIAVVVSVLLAAAPALRPPRLAANHYGLAVRPGAFRTVLLPWVHVEEVTAVAVPGRRHPDAYILVACDDYLGRTTGDRPRFLDQAVLREANRAADGRVGDFDLAVRLADFTDTPEAILERIASYAPDHVDVNNQLDDPIEDRDAKKKPAE</sequence>
<organism evidence="2 3">
    <name type="scientific">Stackebrandtia nassauensis (strain DSM 44728 / CIP 108903 / NRRL B-16338 / NBRC 102104 / LLR-40K-21)</name>
    <dbReference type="NCBI Taxonomy" id="446470"/>
    <lineage>
        <taxon>Bacteria</taxon>
        <taxon>Bacillati</taxon>
        <taxon>Actinomycetota</taxon>
        <taxon>Actinomycetes</taxon>
        <taxon>Glycomycetales</taxon>
        <taxon>Glycomycetaceae</taxon>
        <taxon>Stackebrandtia</taxon>
    </lineage>
</organism>
<dbReference type="STRING" id="446470.Snas_0155"/>
<dbReference type="EMBL" id="CP001778">
    <property type="protein sequence ID" value="ADD39875.1"/>
    <property type="molecule type" value="Genomic_DNA"/>
</dbReference>
<dbReference type="OrthoDB" id="5187679at2"/>
<keyword evidence="1" id="KW-1133">Transmembrane helix</keyword>
<reference evidence="2 3" key="1">
    <citation type="journal article" date="2009" name="Stand. Genomic Sci.">
        <title>Complete genome sequence of Stackebrandtia nassauensis type strain (LLR-40K-21).</title>
        <authorList>
            <person name="Munk C."/>
            <person name="Lapidus A."/>
            <person name="Copeland A."/>
            <person name="Jando M."/>
            <person name="Mayilraj S."/>
            <person name="Glavina Del Rio T."/>
            <person name="Nolan M."/>
            <person name="Chen F."/>
            <person name="Lucas S."/>
            <person name="Tice H."/>
            <person name="Cheng J.F."/>
            <person name="Han C."/>
            <person name="Detter J.C."/>
            <person name="Bruce D."/>
            <person name="Goodwin L."/>
            <person name="Chain P."/>
            <person name="Pitluck S."/>
            <person name="Goker M."/>
            <person name="Ovchinikova G."/>
            <person name="Pati A."/>
            <person name="Ivanova N."/>
            <person name="Mavromatis K."/>
            <person name="Chen A."/>
            <person name="Palaniappan K."/>
            <person name="Land M."/>
            <person name="Hauser L."/>
            <person name="Chang Y.J."/>
            <person name="Jeffries C.D."/>
            <person name="Bristow J."/>
            <person name="Eisen J.A."/>
            <person name="Markowitz V."/>
            <person name="Hugenholtz P."/>
            <person name="Kyrpides N.C."/>
            <person name="Klenk H.P."/>
        </authorList>
    </citation>
    <scope>NUCLEOTIDE SEQUENCE [LARGE SCALE GENOMIC DNA]</scope>
    <source>
        <strain evidence="3">DSM 44728 / CIP 108903 / NRRL B-16338 / NBRC 102104 / LLR-40K-21</strain>
    </source>
</reference>
<accession>D3Q1M7</accession>
<protein>
    <submittedName>
        <fullName evidence="2">Uncharacterized protein</fullName>
    </submittedName>
</protein>
<dbReference type="HOGENOM" id="CLU_1288237_0_0_11"/>
<feature type="transmembrane region" description="Helical" evidence="1">
    <location>
        <begin position="21"/>
        <end position="42"/>
    </location>
</feature>
<keyword evidence="1" id="KW-0472">Membrane</keyword>
<gene>
    <name evidence="2" type="ordered locus">Snas_0155</name>
</gene>
<name>D3Q1M7_STANL</name>